<protein>
    <submittedName>
        <fullName evidence="1">Uncharacterized protein</fullName>
    </submittedName>
</protein>
<evidence type="ECO:0000313" key="2">
    <source>
        <dbReference type="Proteomes" id="UP000533900"/>
    </source>
</evidence>
<dbReference type="InterPro" id="IPR046732">
    <property type="entry name" value="DUF6624"/>
</dbReference>
<dbReference type="AlphaFoldDB" id="A0A842IQ84"/>
<accession>A0A842IQ84</accession>
<proteinExistence type="predicted"/>
<keyword evidence="2" id="KW-1185">Reference proteome</keyword>
<dbReference type="EMBL" id="JACLCP010000002">
    <property type="protein sequence ID" value="MBC2845372.1"/>
    <property type="molecule type" value="Genomic_DNA"/>
</dbReference>
<evidence type="ECO:0000313" key="1">
    <source>
        <dbReference type="EMBL" id="MBC2845372.1"/>
    </source>
</evidence>
<sequence>MELDSLKTELEIIFMKDQTFRRIYMDAENKLGKDSAAYDYFWEVVEAQDKVLEKQVTDIIDSYGWLGISQVGRLANTSLWTVLQHGSAESKEKYAPLLLASVLKKESQAVHYARLIDRMLINSDKPQLYGTQIDYTSGTPQFFDIENPDSVNERRKELGLGTIETFAKQKGIVIE</sequence>
<comment type="caution">
    <text evidence="1">The sequence shown here is derived from an EMBL/GenBank/DDBJ whole genome shotgun (WGS) entry which is preliminary data.</text>
</comment>
<organism evidence="1 2">
    <name type="scientific">Winogradskyella flava</name>
    <dbReference type="NCBI Taxonomy" id="1884876"/>
    <lineage>
        <taxon>Bacteria</taxon>
        <taxon>Pseudomonadati</taxon>
        <taxon>Bacteroidota</taxon>
        <taxon>Flavobacteriia</taxon>
        <taxon>Flavobacteriales</taxon>
        <taxon>Flavobacteriaceae</taxon>
        <taxon>Winogradskyella</taxon>
    </lineage>
</organism>
<gene>
    <name evidence="1" type="ORF">H7F21_09735</name>
</gene>
<dbReference type="Pfam" id="PF20329">
    <property type="entry name" value="DUF6624"/>
    <property type="match status" value="1"/>
</dbReference>
<dbReference type="RefSeq" id="WP_185789073.1">
    <property type="nucleotide sequence ID" value="NZ_JACLCP010000002.1"/>
</dbReference>
<reference evidence="1" key="1">
    <citation type="submission" date="2020-08" db="EMBL/GenBank/DDBJ databases">
        <title>Winogradskyella ouciana sp. nov., isolated from the hadal seawater of the Mariana Trench.</title>
        <authorList>
            <person name="He X."/>
        </authorList>
    </citation>
    <scope>NUCLEOTIDE SEQUENCE [LARGE SCALE GENOMIC DNA]</scope>
    <source>
        <strain evidence="1">KCTC 52348</strain>
    </source>
</reference>
<dbReference type="Proteomes" id="UP000533900">
    <property type="component" value="Unassembled WGS sequence"/>
</dbReference>
<name>A0A842IQ84_9FLAO</name>